<organism evidence="7 8">
    <name type="scientific">Paraperlucidibaca baekdonensis</name>
    <dbReference type="NCBI Taxonomy" id="748120"/>
    <lineage>
        <taxon>Bacteria</taxon>
        <taxon>Pseudomonadati</taxon>
        <taxon>Pseudomonadota</taxon>
        <taxon>Gammaproteobacteria</taxon>
        <taxon>Moraxellales</taxon>
        <taxon>Moraxellaceae</taxon>
        <taxon>Paraperlucidibaca</taxon>
    </lineage>
</organism>
<feature type="domain" description="4Fe-4S ferredoxin-type" evidence="6">
    <location>
        <begin position="211"/>
        <end position="242"/>
    </location>
</feature>
<comment type="cofactor">
    <cofactor evidence="1">
        <name>FAD</name>
        <dbReference type="ChEBI" id="CHEBI:57692"/>
    </cofactor>
</comment>
<evidence type="ECO:0000256" key="2">
    <source>
        <dbReference type="ARBA" id="ARBA00010790"/>
    </source>
</evidence>
<dbReference type="SUPFAM" id="SSF54373">
    <property type="entry name" value="FAD-linked reductases, C-terminal domain"/>
    <property type="match status" value="1"/>
</dbReference>
<dbReference type="InterPro" id="IPR017896">
    <property type="entry name" value="4Fe4S_Fe-S-bd"/>
</dbReference>
<dbReference type="PROSITE" id="PS51379">
    <property type="entry name" value="4FE4S_FER_2"/>
    <property type="match status" value="1"/>
</dbReference>
<dbReference type="InterPro" id="IPR007867">
    <property type="entry name" value="GMC_OxRtase_C"/>
</dbReference>
<dbReference type="OrthoDB" id="9787779at2"/>
<dbReference type="RefSeq" id="WP_116208126.1">
    <property type="nucleotide sequence ID" value="NZ_QUNR01000002.1"/>
</dbReference>
<keyword evidence="4" id="KW-0274">FAD</keyword>
<dbReference type="GO" id="GO:0016614">
    <property type="term" value="F:oxidoreductase activity, acting on CH-OH group of donors"/>
    <property type="evidence" value="ECO:0007669"/>
    <property type="project" value="InterPro"/>
</dbReference>
<keyword evidence="8" id="KW-1185">Reference proteome</keyword>
<comment type="caution">
    <text evidence="7">The sequence shown here is derived from an EMBL/GenBank/DDBJ whole genome shotgun (WGS) entry which is preliminary data.</text>
</comment>
<protein>
    <submittedName>
        <fullName evidence="7">Choline dehydrogenase-like flavoprotein</fullName>
    </submittedName>
</protein>
<evidence type="ECO:0000256" key="3">
    <source>
        <dbReference type="ARBA" id="ARBA00022630"/>
    </source>
</evidence>
<dbReference type="Pfam" id="PF13450">
    <property type="entry name" value="NAD_binding_8"/>
    <property type="match status" value="1"/>
</dbReference>
<dbReference type="InterPro" id="IPR036188">
    <property type="entry name" value="FAD/NAD-bd_sf"/>
</dbReference>
<proteinExistence type="inferred from homology"/>
<gene>
    <name evidence="7" type="ORF">DFR26_1309</name>
</gene>
<dbReference type="PANTHER" id="PTHR42784">
    <property type="entry name" value="PYRANOSE 2-OXIDASE"/>
    <property type="match status" value="1"/>
</dbReference>
<keyword evidence="3" id="KW-0285">Flavoprotein</keyword>
<dbReference type="InterPro" id="IPR051473">
    <property type="entry name" value="P2Ox-like"/>
</dbReference>
<dbReference type="Gene3D" id="3.50.50.60">
    <property type="entry name" value="FAD/NAD(P)-binding domain"/>
    <property type="match status" value="2"/>
</dbReference>
<evidence type="ECO:0000256" key="5">
    <source>
        <dbReference type="ARBA" id="ARBA00023002"/>
    </source>
</evidence>
<dbReference type="EMBL" id="QUNR01000002">
    <property type="protein sequence ID" value="REH39128.1"/>
    <property type="molecule type" value="Genomic_DNA"/>
</dbReference>
<dbReference type="Pfam" id="PF00732">
    <property type="entry name" value="GMC_oxred_N"/>
    <property type="match status" value="1"/>
</dbReference>
<evidence type="ECO:0000313" key="7">
    <source>
        <dbReference type="EMBL" id="REH39128.1"/>
    </source>
</evidence>
<dbReference type="AlphaFoldDB" id="A0A3E0H773"/>
<keyword evidence="5" id="KW-0560">Oxidoreductase</keyword>
<dbReference type="Pfam" id="PF05199">
    <property type="entry name" value="GMC_oxred_C"/>
    <property type="match status" value="1"/>
</dbReference>
<dbReference type="InterPro" id="IPR000172">
    <property type="entry name" value="GMC_OxRdtase_N"/>
</dbReference>
<accession>A0A3E0H773</accession>
<dbReference type="PANTHER" id="PTHR42784:SF1">
    <property type="entry name" value="PYRANOSE 2-OXIDASE"/>
    <property type="match status" value="1"/>
</dbReference>
<evidence type="ECO:0000259" key="6">
    <source>
        <dbReference type="PROSITE" id="PS51379"/>
    </source>
</evidence>
<dbReference type="Proteomes" id="UP000256774">
    <property type="component" value="Unassembled WGS sequence"/>
</dbReference>
<reference evidence="7 8" key="1">
    <citation type="submission" date="2018-08" db="EMBL/GenBank/DDBJ databases">
        <title>Genomic Encyclopedia of Type Strains, Phase IV (KMG-IV): sequencing the most valuable type-strain genomes for metagenomic binning, comparative biology and taxonomic classification.</title>
        <authorList>
            <person name="Goeker M."/>
        </authorList>
    </citation>
    <scope>NUCLEOTIDE SEQUENCE [LARGE SCALE GENOMIC DNA]</scope>
    <source>
        <strain evidence="7 8">DSM 26022</strain>
    </source>
</reference>
<evidence type="ECO:0000256" key="4">
    <source>
        <dbReference type="ARBA" id="ARBA00022827"/>
    </source>
</evidence>
<evidence type="ECO:0000256" key="1">
    <source>
        <dbReference type="ARBA" id="ARBA00001974"/>
    </source>
</evidence>
<sequence length="569" mass="60935">MRKSAIIIGTGPAGSAAAWELSRNGWEVVMLERGRNLRPGLGEKPSAELGTLYGSDELKGLRAFGFPDPRMEPMTGRTQSEAAQGVDRSAQGLVVNMGAAVGGTAMHYNAKFPRFWRQDFTQLSDLGPVNNATVADWPISYDDLAPFYDEVEQHLGVQGDLSKIPEFVKAQSPRTRDYPMPPNPTGYAAQLLAEGAKALGYKPYPYPAAVNSVSFDGRPACNSCGLCSGFGCPINARNDGLTAYLNPSMLNQKVRVIARALAYKIETNSLGTRATAVHYYDEAGRSQRISADHILLAASPIQTARLLLMSANAAHPTGLGNRSDQVGRNMMFHNFTMGGAIFARDIQSLRAQSTTLEVDEFVGPFTGPEVKALGVPYIKGAIVQLGSGLPLVTEAMNYLGFGLDGLLHKQVMKLSPMRLRIAGLQMVGEDLPQANNRIDLDPTVKDFRGLPAARVTYAPHAHEKAAAAYLAPRLELMCLAAPGAIAAAVLPNPLLSDAAPTTFHQAGTTRMGLDPERSVCDRLGRLHDVDNVHVVDGSTFVTFPGFNPTLTILANSLRISRALAGGVAP</sequence>
<dbReference type="SUPFAM" id="SSF51905">
    <property type="entry name" value="FAD/NAD(P)-binding domain"/>
    <property type="match status" value="1"/>
</dbReference>
<comment type="similarity">
    <text evidence="2">Belongs to the GMC oxidoreductase family.</text>
</comment>
<dbReference type="GO" id="GO:0050660">
    <property type="term" value="F:flavin adenine dinucleotide binding"/>
    <property type="evidence" value="ECO:0007669"/>
    <property type="project" value="InterPro"/>
</dbReference>
<evidence type="ECO:0000313" key="8">
    <source>
        <dbReference type="Proteomes" id="UP000256774"/>
    </source>
</evidence>
<name>A0A3E0H773_9GAMM</name>